<keyword evidence="2 6" id="KW-0812">Transmembrane</keyword>
<dbReference type="Pfam" id="PF03544">
    <property type="entry name" value="TonB_C"/>
    <property type="match status" value="1"/>
</dbReference>
<feature type="compositionally biased region" description="Low complexity" evidence="5">
    <location>
        <begin position="94"/>
        <end position="108"/>
    </location>
</feature>
<evidence type="ECO:0000259" key="7">
    <source>
        <dbReference type="PROSITE" id="PS52015"/>
    </source>
</evidence>
<evidence type="ECO:0000256" key="4">
    <source>
        <dbReference type="ARBA" id="ARBA00023136"/>
    </source>
</evidence>
<feature type="region of interest" description="Disordered" evidence="5">
    <location>
        <begin position="78"/>
        <end position="224"/>
    </location>
</feature>
<evidence type="ECO:0000313" key="8">
    <source>
        <dbReference type="EMBL" id="TDY42667.1"/>
    </source>
</evidence>
<dbReference type="AlphaFoldDB" id="A0A4R8LHP0"/>
<dbReference type="RefSeq" id="WP_243849700.1">
    <property type="nucleotide sequence ID" value="NZ_JBHLUW010000055.1"/>
</dbReference>
<evidence type="ECO:0000256" key="5">
    <source>
        <dbReference type="SAM" id="MobiDB-lite"/>
    </source>
</evidence>
<dbReference type="GO" id="GO:0016020">
    <property type="term" value="C:membrane"/>
    <property type="evidence" value="ECO:0007669"/>
    <property type="project" value="UniProtKB-SubCell"/>
</dbReference>
<keyword evidence="4 6" id="KW-0472">Membrane</keyword>
<evidence type="ECO:0000313" key="9">
    <source>
        <dbReference type="Proteomes" id="UP000295509"/>
    </source>
</evidence>
<dbReference type="SUPFAM" id="SSF74653">
    <property type="entry name" value="TolA/TonB C-terminal domain"/>
    <property type="match status" value="1"/>
</dbReference>
<keyword evidence="3 6" id="KW-1133">Transmembrane helix</keyword>
<feature type="domain" description="TonB C-terminal" evidence="7">
    <location>
        <begin position="210"/>
        <end position="299"/>
    </location>
</feature>
<evidence type="ECO:0000256" key="1">
    <source>
        <dbReference type="ARBA" id="ARBA00004167"/>
    </source>
</evidence>
<dbReference type="Gene3D" id="3.30.1150.10">
    <property type="match status" value="1"/>
</dbReference>
<reference evidence="8 9" key="1">
    <citation type="submission" date="2019-03" db="EMBL/GenBank/DDBJ databases">
        <title>Genomic Encyclopedia of Type Strains, Phase III (KMG-III): the genomes of soil and plant-associated and newly described type strains.</title>
        <authorList>
            <person name="Whitman W."/>
        </authorList>
    </citation>
    <scope>NUCLEOTIDE SEQUENCE [LARGE SCALE GENOMIC DNA]</scope>
    <source>
        <strain evidence="8 9">LMG 29544</strain>
    </source>
</reference>
<feature type="compositionally biased region" description="Low complexity" evidence="5">
    <location>
        <begin position="148"/>
        <end position="164"/>
    </location>
</feature>
<dbReference type="PROSITE" id="PS52015">
    <property type="entry name" value="TONB_CTD"/>
    <property type="match status" value="1"/>
</dbReference>
<gene>
    <name evidence="8" type="ORF">BX592_12029</name>
</gene>
<comment type="caution">
    <text evidence="8">The sequence shown here is derived from an EMBL/GenBank/DDBJ whole genome shotgun (WGS) entry which is preliminary data.</text>
</comment>
<sequence length="299" mass="31565">MTDNVRHNSRHNLRDSVHRMPLHVGNLLDAHAPRALVCVLAAVAIWLGFAAGFVRGLWLADNNKNAPKPVALDVKMVRLSPPEPPPEPPPQPQQQPASRAARTARTPQPATPAPAAQPKPAHAGRHSVAPAPHALEKPTPSHDVSQQATTATAAPSIARPTQPTLAPPSTPSANSPPPATPAAPATQANGPQQEAKGPATASSPSASASAGNGPAHAILQPLPSIPDDLREDAFQAIATARFSVHRDGSVDVELIKPTHNPRLNQLLLDALKKWRFFPAMKDGEPIDSTQDVRVHFNVD</sequence>
<dbReference type="EMBL" id="SORE01000020">
    <property type="protein sequence ID" value="TDY42667.1"/>
    <property type="molecule type" value="Genomic_DNA"/>
</dbReference>
<feature type="transmembrane region" description="Helical" evidence="6">
    <location>
        <begin position="35"/>
        <end position="58"/>
    </location>
</feature>
<name>A0A4R8LHP0_9BURK</name>
<evidence type="ECO:0000256" key="3">
    <source>
        <dbReference type="ARBA" id="ARBA00022989"/>
    </source>
</evidence>
<feature type="compositionally biased region" description="Pro residues" evidence="5">
    <location>
        <begin position="165"/>
        <end position="181"/>
    </location>
</feature>
<feature type="compositionally biased region" description="Low complexity" evidence="5">
    <location>
        <begin position="182"/>
        <end position="217"/>
    </location>
</feature>
<evidence type="ECO:0000256" key="2">
    <source>
        <dbReference type="ARBA" id="ARBA00022692"/>
    </source>
</evidence>
<evidence type="ECO:0000256" key="6">
    <source>
        <dbReference type="SAM" id="Phobius"/>
    </source>
</evidence>
<proteinExistence type="predicted"/>
<comment type="subcellular location">
    <subcellularLocation>
        <location evidence="1">Membrane</location>
        <topology evidence="1">Single-pass membrane protein</topology>
    </subcellularLocation>
</comment>
<accession>A0A4R8LHP0</accession>
<dbReference type="InterPro" id="IPR006260">
    <property type="entry name" value="TonB/TolA_C"/>
</dbReference>
<dbReference type="InterPro" id="IPR037682">
    <property type="entry name" value="TonB_C"/>
</dbReference>
<keyword evidence="9" id="KW-1185">Reference proteome</keyword>
<protein>
    <submittedName>
        <fullName evidence="8">Outer membrane transport energization protein TonB</fullName>
    </submittedName>
</protein>
<feature type="compositionally biased region" description="Pro residues" evidence="5">
    <location>
        <begin position="81"/>
        <end position="93"/>
    </location>
</feature>
<dbReference type="Proteomes" id="UP000295509">
    <property type="component" value="Unassembled WGS sequence"/>
</dbReference>
<organism evidence="8 9">
    <name type="scientific">Paraburkholderia rhizosphaerae</name>
    <dbReference type="NCBI Taxonomy" id="480658"/>
    <lineage>
        <taxon>Bacteria</taxon>
        <taxon>Pseudomonadati</taxon>
        <taxon>Pseudomonadota</taxon>
        <taxon>Betaproteobacteria</taxon>
        <taxon>Burkholderiales</taxon>
        <taxon>Burkholderiaceae</taxon>
        <taxon>Paraburkholderia</taxon>
    </lineage>
</organism>
<dbReference type="NCBIfam" id="TIGR01352">
    <property type="entry name" value="tonB_Cterm"/>
    <property type="match status" value="1"/>
</dbReference>
<dbReference type="GO" id="GO:0055085">
    <property type="term" value="P:transmembrane transport"/>
    <property type="evidence" value="ECO:0007669"/>
    <property type="project" value="InterPro"/>
</dbReference>